<dbReference type="AlphaFoldDB" id="A0AAX1X2N6"/>
<accession>A0AAX1X2N6</accession>
<evidence type="ECO:0000256" key="1">
    <source>
        <dbReference type="SAM" id="MobiDB-lite"/>
    </source>
</evidence>
<feature type="region of interest" description="Disordered" evidence="1">
    <location>
        <begin position="35"/>
        <end position="105"/>
    </location>
</feature>
<dbReference type="EMBL" id="RKJW01000002">
    <property type="protein sequence ID" value="RPA24819.1"/>
    <property type="molecule type" value="Genomic_DNA"/>
</dbReference>
<reference evidence="3" key="1">
    <citation type="submission" date="2018-10" db="EMBL/GenBank/DDBJ databases">
        <title>FDA dAtabase for Regulatory Grade micrObial Sequences (FDA-ARGOS): Supporting development and validation of Infectious Disease Dx tests.</title>
        <authorList>
            <person name="Minogue T."/>
            <person name="Wolcott M."/>
            <person name="Wasieloski L."/>
            <person name="Aguilar W."/>
            <person name="Moore D."/>
            <person name="Jaissle J."/>
            <person name="Tallon L."/>
            <person name="Sadzewicz L."/>
            <person name="Zhao X."/>
            <person name="Vavikolanu K."/>
            <person name="Mehta A."/>
            <person name="Aluvathingal J."/>
            <person name="Nadendla S."/>
            <person name="Yan Y."/>
            <person name="Sichtig H."/>
        </authorList>
    </citation>
    <scope>NUCLEOTIDE SEQUENCE [LARGE SCALE GENOMIC DNA]</scope>
    <source>
        <strain evidence="3">FDAARGOS_588</strain>
    </source>
</reference>
<name>A0AAX1X2N6_BURML</name>
<proteinExistence type="predicted"/>
<gene>
    <name evidence="2" type="ORF">EGT70_17230</name>
</gene>
<sequence length="105" mass="11575">MELGSWSLDLGAWTLELGARSSELGAWSLDFRRPASKAPIRPERHVAGSRAPQAPREREPPDRRTPLNRAACPRTPAAPPHARTARRAPDSAPDRRARDPDSRPA</sequence>
<protein>
    <submittedName>
        <fullName evidence="2">Uncharacterized protein</fullName>
    </submittedName>
</protein>
<dbReference type="Proteomes" id="UP000269379">
    <property type="component" value="Chromosome 1"/>
</dbReference>
<comment type="caution">
    <text evidence="2">The sequence shown here is derived from an EMBL/GenBank/DDBJ whole genome shotgun (WGS) entry which is preliminary data.</text>
</comment>
<feature type="compositionally biased region" description="Basic and acidic residues" evidence="1">
    <location>
        <begin position="87"/>
        <end position="105"/>
    </location>
</feature>
<feature type="compositionally biased region" description="Basic and acidic residues" evidence="1">
    <location>
        <begin position="55"/>
        <end position="65"/>
    </location>
</feature>
<evidence type="ECO:0000313" key="3">
    <source>
        <dbReference type="Proteomes" id="UP000269379"/>
    </source>
</evidence>
<evidence type="ECO:0000313" key="2">
    <source>
        <dbReference type="EMBL" id="RPA24819.1"/>
    </source>
</evidence>
<organism evidence="2 3">
    <name type="scientific">Burkholderia mallei</name>
    <name type="common">Pseudomonas mallei</name>
    <dbReference type="NCBI Taxonomy" id="13373"/>
    <lineage>
        <taxon>Bacteria</taxon>
        <taxon>Pseudomonadati</taxon>
        <taxon>Pseudomonadota</taxon>
        <taxon>Betaproteobacteria</taxon>
        <taxon>Burkholderiales</taxon>
        <taxon>Burkholderiaceae</taxon>
        <taxon>Burkholderia</taxon>
        <taxon>pseudomallei group</taxon>
    </lineage>
</organism>